<dbReference type="SUPFAM" id="SSF53686">
    <property type="entry name" value="Tryptophan synthase beta subunit-like PLP-dependent enzymes"/>
    <property type="match status" value="1"/>
</dbReference>
<comment type="similarity">
    <text evidence="2">Belongs to the threonine synthase family.</text>
</comment>
<dbReference type="InterPro" id="IPR004450">
    <property type="entry name" value="Thr_synthase-like"/>
</dbReference>
<evidence type="ECO:0000256" key="2">
    <source>
        <dbReference type="ARBA" id="ARBA00005517"/>
    </source>
</evidence>
<dbReference type="AlphaFoldDB" id="A0AB38A5C9"/>
<feature type="domain" description="Threonine synthase N-terminal" evidence="7">
    <location>
        <begin position="5"/>
        <end position="80"/>
    </location>
</feature>
<evidence type="ECO:0000259" key="6">
    <source>
        <dbReference type="Pfam" id="PF00291"/>
    </source>
</evidence>
<dbReference type="InterPro" id="IPR001926">
    <property type="entry name" value="TrpB-like_PALP"/>
</dbReference>
<dbReference type="GO" id="GO:0005737">
    <property type="term" value="C:cytoplasm"/>
    <property type="evidence" value="ECO:0007669"/>
    <property type="project" value="TreeGrafter"/>
</dbReference>
<dbReference type="Gene3D" id="3.40.50.1100">
    <property type="match status" value="2"/>
</dbReference>
<dbReference type="PANTHER" id="PTHR43515">
    <property type="entry name" value="THREONINE SYNTHASE-LIKE 1"/>
    <property type="match status" value="1"/>
</dbReference>
<dbReference type="Gene3D" id="3.90.1380.10">
    <property type="entry name" value="Threonine synthase, N-terminal domain"/>
    <property type="match status" value="1"/>
</dbReference>
<evidence type="ECO:0000313" key="8">
    <source>
        <dbReference type="EMBL" id="SEB49880.1"/>
    </source>
</evidence>
<dbReference type="Pfam" id="PF00291">
    <property type="entry name" value="PALP"/>
    <property type="match status" value="1"/>
</dbReference>
<keyword evidence="3 5" id="KW-0663">Pyridoxal phosphate</keyword>
<comment type="cofactor">
    <cofactor evidence="1 5">
        <name>pyridoxal 5'-phosphate</name>
        <dbReference type="ChEBI" id="CHEBI:597326"/>
    </cofactor>
</comment>
<sequence length="494" mass="53376">MSTFYHSTRSTHELLTSKQAILQGIAADGGLFICDNLAEKRIDLQTVCNNSFMQNAVLILSTLLDDFSAAEITNCVNAAYGSGFDSFAITPISALGSSWLLELWHGPTSAFKDIALQMLPQLMSVSRHDDDRNVMIVTATSGDTGKAALAGFANVAGCGITVFYPEGKVSDMQRLQMVTQAGTNVAVSAVEGNFDDIQTQVKHIFANPDLAEQLAAQNIVLSSANSINIGRLIPQVVYYFDAYAQLVRAGNITLGDPLEFYVPTGNFGNVLAGYFAKLMGLPVAKLTVASNANDVLFDFIRTGRYDRRRSFNKTISPSMDILVSSNLERLLYLLSEGDCELIRSYMTQLSEQGFYQISDELLSKLQENFAGGRADDNQTRAAIHKAWTDEKVLLDTHTAVAVSVMDAAKPSAACRVVLSTANAYKFSADVLEALTGTPCTLSGFEAMDELQRLTGIPAPTQLSKLREAAVLHPQVCSLDAMTAVVSTACEKSFA</sequence>
<dbReference type="NCBIfam" id="TIGR00260">
    <property type="entry name" value="thrC"/>
    <property type="match status" value="1"/>
</dbReference>
<reference evidence="8 9" key="1">
    <citation type="submission" date="2016-10" db="EMBL/GenBank/DDBJ databases">
        <authorList>
            <person name="Varghese N."/>
            <person name="Submissions S."/>
        </authorList>
    </citation>
    <scope>NUCLEOTIDE SEQUENCE [LARGE SCALE GENOMIC DNA]</scope>
    <source>
        <strain evidence="8 9">DSM 20586</strain>
    </source>
</reference>
<feature type="modified residue" description="N6-(pyridoxal phosphate)lysine" evidence="5">
    <location>
        <position position="112"/>
    </location>
</feature>
<evidence type="ECO:0000256" key="1">
    <source>
        <dbReference type="ARBA" id="ARBA00001933"/>
    </source>
</evidence>
<dbReference type="Proteomes" id="UP000183687">
    <property type="component" value="Unassembled WGS sequence"/>
</dbReference>
<organism evidence="8 9">
    <name type="scientific">Atopobium minutum</name>
    <dbReference type="NCBI Taxonomy" id="1381"/>
    <lineage>
        <taxon>Bacteria</taxon>
        <taxon>Bacillati</taxon>
        <taxon>Actinomycetota</taxon>
        <taxon>Coriobacteriia</taxon>
        <taxon>Coriobacteriales</taxon>
        <taxon>Atopobiaceae</taxon>
        <taxon>Atopobium</taxon>
    </lineage>
</organism>
<dbReference type="EMBL" id="FNSH01000001">
    <property type="protein sequence ID" value="SEB49880.1"/>
    <property type="molecule type" value="Genomic_DNA"/>
</dbReference>
<dbReference type="InterPro" id="IPR037158">
    <property type="entry name" value="Thr_synth_N_sf"/>
</dbReference>
<gene>
    <name evidence="8" type="ORF">SAMN04489746_0418</name>
</gene>
<evidence type="ECO:0000313" key="9">
    <source>
        <dbReference type="Proteomes" id="UP000183687"/>
    </source>
</evidence>
<dbReference type="PANTHER" id="PTHR43515:SF1">
    <property type="entry name" value="THREONINE SYNTHASE-LIKE 1"/>
    <property type="match status" value="1"/>
</dbReference>
<name>A0AB38A5C9_9ACTN</name>
<evidence type="ECO:0000256" key="3">
    <source>
        <dbReference type="ARBA" id="ARBA00022898"/>
    </source>
</evidence>
<comment type="caution">
    <text evidence="8">The sequence shown here is derived from an EMBL/GenBank/DDBJ whole genome shotgun (WGS) entry which is preliminary data.</text>
</comment>
<feature type="domain" description="Tryptophan synthase beta chain-like PALP" evidence="6">
    <location>
        <begin position="99"/>
        <end position="407"/>
    </location>
</feature>
<dbReference type="Pfam" id="PF14821">
    <property type="entry name" value="Thr_synth_N"/>
    <property type="match status" value="1"/>
</dbReference>
<dbReference type="InterPro" id="IPR029144">
    <property type="entry name" value="Thr_synth_N"/>
</dbReference>
<protein>
    <recommendedName>
        <fullName evidence="4">Threonine synthase</fullName>
        <ecNumber evidence="4">4.2.3.1</ecNumber>
    </recommendedName>
</protein>
<dbReference type="EC" id="4.2.3.1" evidence="4"/>
<dbReference type="GO" id="GO:0004795">
    <property type="term" value="F:threonine synthase activity"/>
    <property type="evidence" value="ECO:0007669"/>
    <property type="project" value="UniProtKB-UniRule"/>
</dbReference>
<dbReference type="GO" id="GO:0009088">
    <property type="term" value="P:threonine biosynthetic process"/>
    <property type="evidence" value="ECO:0007669"/>
    <property type="project" value="UniProtKB-UniRule"/>
</dbReference>
<accession>A0AB38A5C9</accession>
<dbReference type="InterPro" id="IPR036052">
    <property type="entry name" value="TrpB-like_PALP_sf"/>
</dbReference>
<dbReference type="RefSeq" id="WP_002563410.1">
    <property type="nucleotide sequence ID" value="NZ_CALJSN010000006.1"/>
</dbReference>
<evidence type="ECO:0000256" key="4">
    <source>
        <dbReference type="NCBIfam" id="TIGR00260"/>
    </source>
</evidence>
<proteinExistence type="inferred from homology"/>
<evidence type="ECO:0000259" key="7">
    <source>
        <dbReference type="Pfam" id="PF14821"/>
    </source>
</evidence>
<evidence type="ECO:0000256" key="5">
    <source>
        <dbReference type="PIRSR" id="PIRSR604450-51"/>
    </source>
</evidence>